<evidence type="ECO:0000256" key="3">
    <source>
        <dbReference type="ARBA" id="ARBA00012856"/>
    </source>
</evidence>
<accession>A0A4Q0MD33</accession>
<organism evidence="11 12">
    <name type="scientific">Arcticibacter tournemirensis</name>
    <dbReference type="NCBI Taxonomy" id="699437"/>
    <lineage>
        <taxon>Bacteria</taxon>
        <taxon>Pseudomonadati</taxon>
        <taxon>Bacteroidota</taxon>
        <taxon>Sphingobacteriia</taxon>
        <taxon>Sphingobacteriales</taxon>
        <taxon>Sphingobacteriaceae</taxon>
        <taxon>Arcticibacter</taxon>
    </lineage>
</organism>
<dbReference type="RefSeq" id="WP_128768368.1">
    <property type="nucleotide sequence ID" value="NZ_RXOC01000003.1"/>
</dbReference>
<dbReference type="PANTHER" id="PTHR48069:SF3">
    <property type="entry name" value="DIHYDROFOLATE REDUCTASE"/>
    <property type="match status" value="1"/>
</dbReference>
<dbReference type="GO" id="GO:0005829">
    <property type="term" value="C:cytosol"/>
    <property type="evidence" value="ECO:0007669"/>
    <property type="project" value="TreeGrafter"/>
</dbReference>
<feature type="domain" description="DHFR" evidence="10">
    <location>
        <begin position="3"/>
        <end position="160"/>
    </location>
</feature>
<dbReference type="PANTHER" id="PTHR48069">
    <property type="entry name" value="DIHYDROFOLATE REDUCTASE"/>
    <property type="match status" value="1"/>
</dbReference>
<comment type="function">
    <text evidence="7 8">Key enzyme in folate metabolism. Catalyzes an essential reaction for de novo glycine and purine synthesis, and for DNA precursor synthesis.</text>
</comment>
<evidence type="ECO:0000256" key="7">
    <source>
        <dbReference type="ARBA" id="ARBA00025067"/>
    </source>
</evidence>
<comment type="catalytic activity">
    <reaction evidence="8">
        <text>(6S)-5,6,7,8-tetrahydrofolate + NADP(+) = 7,8-dihydrofolate + NADPH + H(+)</text>
        <dbReference type="Rhea" id="RHEA:15009"/>
        <dbReference type="ChEBI" id="CHEBI:15378"/>
        <dbReference type="ChEBI" id="CHEBI:57451"/>
        <dbReference type="ChEBI" id="CHEBI:57453"/>
        <dbReference type="ChEBI" id="CHEBI:57783"/>
        <dbReference type="ChEBI" id="CHEBI:58349"/>
        <dbReference type="EC" id="1.5.1.3"/>
    </reaction>
</comment>
<dbReference type="GO" id="GO:0046654">
    <property type="term" value="P:tetrahydrofolate biosynthetic process"/>
    <property type="evidence" value="ECO:0007669"/>
    <property type="project" value="UniProtKB-UniPathway"/>
</dbReference>
<dbReference type="PRINTS" id="PR00070">
    <property type="entry name" value="DHFR"/>
</dbReference>
<gene>
    <name evidence="11" type="ORF">EKH83_05350</name>
</gene>
<evidence type="ECO:0000256" key="2">
    <source>
        <dbReference type="ARBA" id="ARBA00009539"/>
    </source>
</evidence>
<dbReference type="PIRSF" id="PIRSF000194">
    <property type="entry name" value="DHFR"/>
    <property type="match status" value="1"/>
</dbReference>
<protein>
    <recommendedName>
        <fullName evidence="3 8">Dihydrofolate reductase</fullName>
        <ecNumber evidence="3 8">1.5.1.3</ecNumber>
    </recommendedName>
</protein>
<dbReference type="Proteomes" id="UP000290848">
    <property type="component" value="Unassembled WGS sequence"/>
</dbReference>
<evidence type="ECO:0000256" key="8">
    <source>
        <dbReference type="PIRNR" id="PIRNR000194"/>
    </source>
</evidence>
<dbReference type="Gene3D" id="3.40.430.10">
    <property type="entry name" value="Dihydrofolate Reductase, subunit A"/>
    <property type="match status" value="1"/>
</dbReference>
<name>A0A4Q0MD33_9SPHI</name>
<dbReference type="FunFam" id="3.40.430.10:FF:000001">
    <property type="entry name" value="Dihydrofolate reductase"/>
    <property type="match status" value="1"/>
</dbReference>
<dbReference type="PROSITE" id="PS00075">
    <property type="entry name" value="DHFR_1"/>
    <property type="match status" value="1"/>
</dbReference>
<dbReference type="GO" id="GO:0004146">
    <property type="term" value="F:dihydrofolate reductase activity"/>
    <property type="evidence" value="ECO:0007669"/>
    <property type="project" value="UniProtKB-EC"/>
</dbReference>
<dbReference type="CDD" id="cd00209">
    <property type="entry name" value="DHFR"/>
    <property type="match status" value="1"/>
</dbReference>
<proteinExistence type="inferred from homology"/>
<evidence type="ECO:0000256" key="6">
    <source>
        <dbReference type="ARBA" id="ARBA00023002"/>
    </source>
</evidence>
<dbReference type="UniPathway" id="UPA00077">
    <property type="reaction ID" value="UER00158"/>
</dbReference>
<dbReference type="AlphaFoldDB" id="A0A4Q0MD33"/>
<reference evidence="11 12" key="1">
    <citation type="submission" date="2018-12" db="EMBL/GenBank/DDBJ databases">
        <title>The Draft Genome Sequence of the Soil Bacterium Pedobacter tournemirensis R1.</title>
        <authorList>
            <person name="He J."/>
        </authorList>
    </citation>
    <scope>NUCLEOTIDE SEQUENCE [LARGE SCALE GENOMIC DNA]</scope>
    <source>
        <strain evidence="11 12">R1</strain>
    </source>
</reference>
<comment type="caution">
    <text evidence="11">The sequence shown here is derived from an EMBL/GenBank/DDBJ whole genome shotgun (WGS) entry which is preliminary data.</text>
</comment>
<evidence type="ECO:0000256" key="1">
    <source>
        <dbReference type="ARBA" id="ARBA00004903"/>
    </source>
</evidence>
<dbReference type="GO" id="GO:0046655">
    <property type="term" value="P:folic acid metabolic process"/>
    <property type="evidence" value="ECO:0007669"/>
    <property type="project" value="TreeGrafter"/>
</dbReference>
<sequence>MVNLNIIVATDSKGGIGKNNALPWHLPADLKYFKALTTGHTIIMGRKTFESIGKALPNRRNIVITRQDLKLGDAEVAHSLESAISLCKEEDDVFVIGGAEIFRLALPKANRLFITLIHHEFDTDTFLPEIEQGTWKEVKREDKQPDDKNRFSYSFLTFEKAPITAD</sequence>
<comment type="pathway">
    <text evidence="1 8">Cofactor biosynthesis; tetrahydrofolate biosynthesis; 5,6,7,8-tetrahydrofolate from 7,8-dihydrofolate: step 1/1.</text>
</comment>
<dbReference type="GO" id="GO:0006730">
    <property type="term" value="P:one-carbon metabolic process"/>
    <property type="evidence" value="ECO:0007669"/>
    <property type="project" value="UniProtKB-KW"/>
</dbReference>
<evidence type="ECO:0000313" key="11">
    <source>
        <dbReference type="EMBL" id="RXF71124.1"/>
    </source>
</evidence>
<evidence type="ECO:0000256" key="9">
    <source>
        <dbReference type="RuleBase" id="RU004474"/>
    </source>
</evidence>
<dbReference type="InterPro" id="IPR012259">
    <property type="entry name" value="DHFR"/>
</dbReference>
<keyword evidence="6 8" id="KW-0560">Oxidoreductase</keyword>
<dbReference type="Pfam" id="PF00186">
    <property type="entry name" value="DHFR_1"/>
    <property type="match status" value="1"/>
</dbReference>
<dbReference type="EMBL" id="RXOC01000003">
    <property type="protein sequence ID" value="RXF71124.1"/>
    <property type="molecule type" value="Genomic_DNA"/>
</dbReference>
<comment type="similarity">
    <text evidence="2 8 9">Belongs to the dihydrofolate reductase family.</text>
</comment>
<evidence type="ECO:0000256" key="5">
    <source>
        <dbReference type="ARBA" id="ARBA00022857"/>
    </source>
</evidence>
<dbReference type="InterPro" id="IPR001796">
    <property type="entry name" value="DHFR_dom"/>
</dbReference>
<evidence type="ECO:0000256" key="4">
    <source>
        <dbReference type="ARBA" id="ARBA00022563"/>
    </source>
</evidence>
<dbReference type="EC" id="1.5.1.3" evidence="3 8"/>
<keyword evidence="4 8" id="KW-0554">One-carbon metabolism</keyword>
<dbReference type="InterPro" id="IPR024072">
    <property type="entry name" value="DHFR-like_dom_sf"/>
</dbReference>
<dbReference type="GO" id="GO:0070401">
    <property type="term" value="F:NADP+ binding"/>
    <property type="evidence" value="ECO:0007669"/>
    <property type="project" value="UniProtKB-ARBA"/>
</dbReference>
<dbReference type="PROSITE" id="PS51330">
    <property type="entry name" value="DHFR_2"/>
    <property type="match status" value="1"/>
</dbReference>
<dbReference type="InterPro" id="IPR017925">
    <property type="entry name" value="DHFR_CS"/>
</dbReference>
<dbReference type="GO" id="GO:0046452">
    <property type="term" value="P:dihydrofolate metabolic process"/>
    <property type="evidence" value="ECO:0007669"/>
    <property type="project" value="TreeGrafter"/>
</dbReference>
<keyword evidence="5 8" id="KW-0521">NADP</keyword>
<evidence type="ECO:0000313" key="12">
    <source>
        <dbReference type="Proteomes" id="UP000290848"/>
    </source>
</evidence>
<dbReference type="SUPFAM" id="SSF53597">
    <property type="entry name" value="Dihydrofolate reductase-like"/>
    <property type="match status" value="1"/>
</dbReference>
<evidence type="ECO:0000259" key="10">
    <source>
        <dbReference type="PROSITE" id="PS51330"/>
    </source>
</evidence>